<feature type="region of interest" description="Disordered" evidence="1">
    <location>
        <begin position="779"/>
        <end position="816"/>
    </location>
</feature>
<dbReference type="PROSITE" id="PS51080">
    <property type="entry name" value="CTF_NFI_2"/>
    <property type="match status" value="1"/>
</dbReference>
<feature type="compositionally biased region" description="Pro residues" evidence="1">
    <location>
        <begin position="532"/>
        <end position="547"/>
    </location>
</feature>
<dbReference type="OrthoDB" id="10055441at2759"/>
<gene>
    <name evidence="3" type="ORF">P879_04648</name>
</gene>
<evidence type="ECO:0000256" key="1">
    <source>
        <dbReference type="SAM" id="MobiDB-lite"/>
    </source>
</evidence>
<keyword evidence="4" id="KW-1185">Reference proteome</keyword>
<feature type="domain" description="CTF/NF-I" evidence="2">
    <location>
        <begin position="162"/>
        <end position="363"/>
    </location>
</feature>
<dbReference type="GO" id="GO:0005634">
    <property type="term" value="C:nucleus"/>
    <property type="evidence" value="ECO:0007669"/>
    <property type="project" value="InterPro"/>
</dbReference>
<dbReference type="Proteomes" id="UP000699462">
    <property type="component" value="Unassembled WGS sequence"/>
</dbReference>
<feature type="region of interest" description="Disordered" evidence="1">
    <location>
        <begin position="122"/>
        <end position="166"/>
    </location>
</feature>
<feature type="compositionally biased region" description="Polar residues" evidence="1">
    <location>
        <begin position="134"/>
        <end position="143"/>
    </location>
</feature>
<evidence type="ECO:0000313" key="4">
    <source>
        <dbReference type="Proteomes" id="UP000699462"/>
    </source>
</evidence>
<evidence type="ECO:0000313" key="3">
    <source>
        <dbReference type="EMBL" id="KAF8561543.1"/>
    </source>
</evidence>
<organism evidence="3 4">
    <name type="scientific">Paragonimus westermani</name>
    <dbReference type="NCBI Taxonomy" id="34504"/>
    <lineage>
        <taxon>Eukaryota</taxon>
        <taxon>Metazoa</taxon>
        <taxon>Spiralia</taxon>
        <taxon>Lophotrochozoa</taxon>
        <taxon>Platyhelminthes</taxon>
        <taxon>Trematoda</taxon>
        <taxon>Digenea</taxon>
        <taxon>Plagiorchiida</taxon>
        <taxon>Troglotremata</taxon>
        <taxon>Troglotrematidae</taxon>
        <taxon>Paragonimus</taxon>
    </lineage>
</organism>
<sequence>MYVLCTKDVIRMEVNASHVKLNSNVPANSPYSIPLGNTQGITDLSSVYDGTVNREKPHTELQLAHSRVVNDQRFNVGGVYIEQNVCAFSSSNNMEFYSNETAGQPVSEGTFEPLISLSCTSSSQQGSSVDPVADSSTFPTTFPVSKDGQHDRPEPKDIVTVKPQPVSHTKPSETLFVRALIGRCKRIAPLWFRGVSSMRERNREENRRTANSSGQTQSDWSLIGRKIAEMDAAAETDAVANLLKKLYKELPTDSVFWFLKCWLCSEDSVRDPDSCVISRGDAKGRMRRIDGGKGSDKVWRLDTIVGMLYHGLPMSSTDTNIMVHTCDQELCVRPQHIRFRASSVALVVVLKALAQAGYTVIPPPVAAGPNGVAPNASDESVDVFGPFNIDELQQYRSENLVPGEESSNKLTLSNADRELAESVPVLRAALQLDGTDVSTIVSTQTMNTVAQMNGFSSIAKNFKIEGHFNSVNQLTSSESVSPRATITAADFSRSTLTRLPLLPPHYRETLAASVPEPLVDVKPLLSNLPASPNPPVFPPAGPLPPPIRLDRRSLKRPAPTDSPCSFSSSPVHSLSHLQSSNSPPLLIPDPSPTPVSHYPVPLRNHPQHSRLSESVLSTHVLIPMATTTIAPSCMLSSTDPTLSSGPNTMLSIASSSLHNLADKSVVDVFLPTTIGTQVSDYLDPPHSHSHLHHLYQPPMLTSEPQHLHHHSIMHPSSKSSFQTRLAQICPVSGASLSPSHVYQPYAMHQPPAQSTVSAPCPNPNPTITLGHGAFSVGQSVTSNGNSCGQSNSGKTTPRQPAKKRLEARTPTIDGDVGDEIATSALASGIGSGSSHSTTPNMLEEYSLSVPSALGASSFRVHQNTPFVPVQSRSGRPSSSGSSSSAGGFLPTTGLSVTRTATDLRKLSGHTDASANPDGEAKEGEGEAEDEDEEEEELRDIMVKRSGSSVLHTPTDSDKTGSMVHSARTTTAISALNKNLAAVGGVKSGYPELGRSPTCERRAIEMIGALLASAYGSPLLVSSATPYNSRRSASACSLPFVGTSPNENSLDPVSLVAQTNNISRYGSPVGTANPDWLSDQRFLPANLPGGAPGSSILGKSSQLNISNTQPTKSGFSAKSFATTLTTTRTLTPPPPQLTPAVAGSATEGFRWHGDSRGGPAAFSNLQPLSFNKDLNSGQEIVNLIRNSPASAITPELIDMLYNMAQQYGMPRIGSRASRSPSQVAQNLYRSLVNGSVCGSPFQAGSVPSMNNGSIGCSVACTGTAVANDSSSGITGPTVTGSSNANKSCSSSFSFSSPSNTAISNSNCCPFFSVGLPQNTHPVHQLRCLSFTPLSVDSEPVATVTNQNNFSSQWTGKSTAPQSPTASQTLIPVTSAYASNEDNGHGHW</sequence>
<feature type="compositionally biased region" description="Low complexity" evidence="1">
    <location>
        <begin position="871"/>
        <end position="887"/>
    </location>
</feature>
<feature type="compositionally biased region" description="Low complexity" evidence="1">
    <location>
        <begin position="782"/>
        <end position="793"/>
    </location>
</feature>
<dbReference type="GO" id="GO:0003700">
    <property type="term" value="F:DNA-binding transcription factor activity"/>
    <property type="evidence" value="ECO:0007669"/>
    <property type="project" value="InterPro"/>
</dbReference>
<feature type="region of interest" description="Disordered" evidence="1">
    <location>
        <begin position="866"/>
        <end position="965"/>
    </location>
</feature>
<evidence type="ECO:0000259" key="2">
    <source>
        <dbReference type="PROSITE" id="PS51080"/>
    </source>
</evidence>
<feature type="region of interest" description="Disordered" evidence="1">
    <location>
        <begin position="532"/>
        <end position="609"/>
    </location>
</feature>
<dbReference type="InterPro" id="IPR020604">
    <property type="entry name" value="CTF/NFI_DNA-bd-dom"/>
</dbReference>
<name>A0A8T0D0X9_9TREM</name>
<dbReference type="EMBL" id="JTDF01021664">
    <property type="protein sequence ID" value="KAF8561543.1"/>
    <property type="molecule type" value="Genomic_DNA"/>
</dbReference>
<protein>
    <recommendedName>
        <fullName evidence="2">CTF/NF-I domain-containing protein</fullName>
    </recommendedName>
</protein>
<reference evidence="3 4" key="1">
    <citation type="submission" date="2019-07" db="EMBL/GenBank/DDBJ databases">
        <title>Annotation for the trematode Paragonimus westermani.</title>
        <authorList>
            <person name="Choi Y.-J."/>
        </authorList>
    </citation>
    <scope>NUCLEOTIDE SEQUENCE [LARGE SCALE GENOMIC DNA]</scope>
    <source>
        <strain evidence="3">180907_Pwestermani</strain>
    </source>
</reference>
<feature type="compositionally biased region" description="Acidic residues" evidence="1">
    <location>
        <begin position="925"/>
        <end position="937"/>
    </location>
</feature>
<accession>A0A8T0D0X9</accession>
<feature type="compositionally biased region" description="Low complexity" evidence="1">
    <location>
        <begin position="562"/>
        <end position="584"/>
    </location>
</feature>
<feature type="region of interest" description="Disordered" evidence="1">
    <location>
        <begin position="1347"/>
        <end position="1366"/>
    </location>
</feature>
<comment type="caution">
    <text evidence="3">The sequence shown here is derived from an EMBL/GenBank/DDBJ whole genome shotgun (WGS) entry which is preliminary data.</text>
</comment>
<feature type="compositionally biased region" description="Basic and acidic residues" evidence="1">
    <location>
        <begin position="147"/>
        <end position="159"/>
    </location>
</feature>
<proteinExistence type="predicted"/>